<dbReference type="CDD" id="cd00118">
    <property type="entry name" value="LysM"/>
    <property type="match status" value="1"/>
</dbReference>
<dbReference type="AlphaFoldDB" id="A0A7Y0EI21"/>
<evidence type="ECO:0000313" key="4">
    <source>
        <dbReference type="Proteomes" id="UP000537131"/>
    </source>
</evidence>
<dbReference type="SUPFAM" id="SSF47090">
    <property type="entry name" value="PGBD-like"/>
    <property type="match status" value="2"/>
</dbReference>
<dbReference type="Proteomes" id="UP000537131">
    <property type="component" value="Unassembled WGS sequence"/>
</dbReference>
<dbReference type="PROSITE" id="PS51782">
    <property type="entry name" value="LYSM"/>
    <property type="match status" value="1"/>
</dbReference>
<dbReference type="InterPro" id="IPR018392">
    <property type="entry name" value="LysM"/>
</dbReference>
<feature type="signal peptide" evidence="1">
    <location>
        <begin position="1"/>
        <end position="23"/>
    </location>
</feature>
<organism evidence="3 4">
    <name type="scientific">Clostridium muellerianum</name>
    <dbReference type="NCBI Taxonomy" id="2716538"/>
    <lineage>
        <taxon>Bacteria</taxon>
        <taxon>Bacillati</taxon>
        <taxon>Bacillota</taxon>
        <taxon>Clostridia</taxon>
        <taxon>Eubacteriales</taxon>
        <taxon>Clostridiaceae</taxon>
        <taxon>Clostridium</taxon>
    </lineage>
</organism>
<reference evidence="3 4" key="1">
    <citation type="submission" date="2020-06" db="EMBL/GenBank/DDBJ databases">
        <title>Complete Genome Sequence of Clostridium muelleri sp. nov. P21T, an Acid-Alcohol Producing Acetogen Isolated from Old Hay.</title>
        <authorList>
            <person name="Duncan K.E."/>
            <person name="Tanner R.S."/>
        </authorList>
    </citation>
    <scope>NUCLEOTIDE SEQUENCE [LARGE SCALE GENOMIC DNA]</scope>
    <source>
        <strain evidence="3 4">P21</strain>
    </source>
</reference>
<dbReference type="Pfam" id="PF01471">
    <property type="entry name" value="PG_binding_1"/>
    <property type="match status" value="2"/>
</dbReference>
<dbReference type="InterPro" id="IPR036365">
    <property type="entry name" value="PGBD-like_sf"/>
</dbReference>
<keyword evidence="4" id="KW-1185">Reference proteome</keyword>
<accession>A0A7Y0EI21</accession>
<gene>
    <name evidence="3" type="ORF">HBE96_08830</name>
</gene>
<evidence type="ECO:0000313" key="3">
    <source>
        <dbReference type="EMBL" id="NMM62800.1"/>
    </source>
</evidence>
<feature type="chain" id="PRO_5031201439" evidence="1">
    <location>
        <begin position="24"/>
        <end position="389"/>
    </location>
</feature>
<name>A0A7Y0EI21_9CLOT</name>
<dbReference type="Pfam" id="PF01476">
    <property type="entry name" value="LysM"/>
    <property type="match status" value="1"/>
</dbReference>
<sequence>MNKKLIVTLTTAFLLLPLTNIHAQITQPLYYYSVGNQVSELQTDLKTLNYYNGNIDGNYAYSTYLAVKNFQTNNNLTADGGLNLTTLSKLNKALSGEPPVLSYGIRHDRVSELQTYLNALGYLSVSPTGYYGSLTQTAVSNFQKDNQLPITGTANSTLFSKIAQIIDSKYIPTKSYSTYTVKSGDNSWNISIKFGITQNDLLKENNLTTSSILTVGQVLKIPKINVPVKPIYGKFGEDLEWFTEAQYVFPIGASGTLTDFFNGIKFNVKRTIGAGHADSETLTAQDTASMKQAFGGSWTWNVRPMILETNGRKIAVSVAGMPHAGLDAYPSDVSIANRSGNYGTGPNLDYVKGNDMNGHFDIHFLGSLRHKDWQIDPNHQAMINISANR</sequence>
<evidence type="ECO:0000256" key="1">
    <source>
        <dbReference type="SAM" id="SignalP"/>
    </source>
</evidence>
<feature type="domain" description="LysM" evidence="2">
    <location>
        <begin position="177"/>
        <end position="221"/>
    </location>
</feature>
<keyword evidence="1" id="KW-0732">Signal</keyword>
<comment type="caution">
    <text evidence="3">The sequence shown here is derived from an EMBL/GenBank/DDBJ whole genome shotgun (WGS) entry which is preliminary data.</text>
</comment>
<protein>
    <submittedName>
        <fullName evidence="3">LysM peptidoglycan-binding domain-containing protein</fullName>
    </submittedName>
</protein>
<dbReference type="RefSeq" id="WP_169297393.1">
    <property type="nucleotide sequence ID" value="NZ_JABBNI010000014.1"/>
</dbReference>
<dbReference type="Gene3D" id="3.10.350.10">
    <property type="entry name" value="LysM domain"/>
    <property type="match status" value="1"/>
</dbReference>
<dbReference type="InterPro" id="IPR002477">
    <property type="entry name" value="Peptidoglycan-bd-like"/>
</dbReference>
<dbReference type="EMBL" id="JABBNI010000014">
    <property type="protein sequence ID" value="NMM62800.1"/>
    <property type="molecule type" value="Genomic_DNA"/>
</dbReference>
<proteinExistence type="predicted"/>
<evidence type="ECO:0000259" key="2">
    <source>
        <dbReference type="PROSITE" id="PS51782"/>
    </source>
</evidence>
<dbReference type="Gene3D" id="1.10.101.10">
    <property type="entry name" value="PGBD-like superfamily/PGBD"/>
    <property type="match status" value="2"/>
</dbReference>
<dbReference type="InterPro" id="IPR036366">
    <property type="entry name" value="PGBDSf"/>
</dbReference>
<dbReference type="InterPro" id="IPR036779">
    <property type="entry name" value="LysM_dom_sf"/>
</dbReference>
<dbReference type="SMART" id="SM00257">
    <property type="entry name" value="LysM"/>
    <property type="match status" value="1"/>
</dbReference>
<dbReference type="SUPFAM" id="SSF54106">
    <property type="entry name" value="LysM domain"/>
    <property type="match status" value="1"/>
</dbReference>